<dbReference type="STRING" id="688270.Celal_4110"/>
<dbReference type="EMBL" id="CP002453">
    <property type="protein sequence ID" value="ADV51352.1"/>
    <property type="molecule type" value="Genomic_DNA"/>
</dbReference>
<dbReference type="OrthoDB" id="9773039at2"/>
<accession>E6XEM4</accession>
<dbReference type="Pfam" id="PF02625">
    <property type="entry name" value="XdhC_CoxI"/>
    <property type="match status" value="1"/>
</dbReference>
<reference evidence="3 4" key="1">
    <citation type="journal article" date="2010" name="Stand. Genomic Sci.">
        <title>Complete genome sequence of Cellulophaga algicola type strain (IC166).</title>
        <authorList>
            <person name="Abt B."/>
            <person name="Lu M."/>
            <person name="Misra M."/>
            <person name="Han C."/>
            <person name="Nolan M."/>
            <person name="Lucas S."/>
            <person name="Hammon N."/>
            <person name="Deshpande S."/>
            <person name="Cheng J.F."/>
            <person name="Tapia R."/>
            <person name="Goodwin L."/>
            <person name="Pitluck S."/>
            <person name="Liolios K."/>
            <person name="Pagani I."/>
            <person name="Ivanova N."/>
            <person name="Mavromatis K."/>
            <person name="Ovchinikova G."/>
            <person name="Pati A."/>
            <person name="Chen A."/>
            <person name="Palaniappan K."/>
            <person name="Land M."/>
            <person name="Hauser L."/>
            <person name="Chang Y.J."/>
            <person name="Jeffries C.D."/>
            <person name="Detter J.C."/>
            <person name="Brambilla E."/>
            <person name="Rohde M."/>
            <person name="Tindall B.J."/>
            <person name="Goker M."/>
            <person name="Woyke T."/>
            <person name="Bristow J."/>
            <person name="Eisen J.A."/>
            <person name="Markowitz V."/>
            <person name="Hugenholtz P."/>
            <person name="Kyrpides N.C."/>
            <person name="Klenk H.P."/>
            <person name="Lapidus A."/>
        </authorList>
    </citation>
    <scope>NUCLEOTIDE SEQUENCE [LARGE SCALE GENOMIC DNA]</scope>
    <source>
        <strain evidence="4">DSM 14237 / IC166 / ACAM 630</strain>
    </source>
</reference>
<dbReference type="KEGG" id="cao:Celal_4110"/>
<dbReference type="AlphaFoldDB" id="E6XEM4"/>
<dbReference type="InterPro" id="IPR003777">
    <property type="entry name" value="XdhC_CoxI"/>
</dbReference>
<dbReference type="Gene3D" id="3.40.50.720">
    <property type="entry name" value="NAD(P)-binding Rossmann-like Domain"/>
    <property type="match status" value="1"/>
</dbReference>
<dbReference type="InterPro" id="IPR052698">
    <property type="entry name" value="MoCofactor_Util/Proc"/>
</dbReference>
<evidence type="ECO:0000259" key="1">
    <source>
        <dbReference type="Pfam" id="PF02625"/>
    </source>
</evidence>
<dbReference type="Pfam" id="PF13478">
    <property type="entry name" value="XdhC_C"/>
    <property type="match status" value="1"/>
</dbReference>
<dbReference type="PANTHER" id="PTHR30388:SF4">
    <property type="entry name" value="MOLYBDENUM COFACTOR INSERTION CHAPERONE PAOD"/>
    <property type="match status" value="1"/>
</dbReference>
<name>E6XEM4_CELAD</name>
<dbReference type="PANTHER" id="PTHR30388">
    <property type="entry name" value="ALDEHYDE OXIDOREDUCTASE MOLYBDENUM COFACTOR ASSEMBLY PROTEIN"/>
    <property type="match status" value="1"/>
</dbReference>
<keyword evidence="4" id="KW-1185">Reference proteome</keyword>
<gene>
    <name evidence="3" type="ordered locus">Celal_4110</name>
</gene>
<evidence type="ECO:0000259" key="2">
    <source>
        <dbReference type="Pfam" id="PF13478"/>
    </source>
</evidence>
<proteinExistence type="predicted"/>
<dbReference type="InterPro" id="IPR027051">
    <property type="entry name" value="XdhC_Rossmann_dom"/>
</dbReference>
<evidence type="ECO:0000313" key="3">
    <source>
        <dbReference type="EMBL" id="ADV51352.1"/>
    </source>
</evidence>
<protein>
    <submittedName>
        <fullName evidence="3">XshC-Cox1-family protein</fullName>
    </submittedName>
</protein>
<feature type="domain" description="XdhC Rossmann" evidence="2">
    <location>
        <begin position="172"/>
        <end position="315"/>
    </location>
</feature>
<sequence length="336" mass="37151">MTHEFKKIVAAYQTARDQGIKTVLATVVALEGSSYRKPGVRMLLLEGGSMIGAVSGGCVEKEILVQSQSVFKTEIPKVMTYDGRYRLGCEGVLYILLEPFSLSDLFVDTFNKALKGRITFKITSFYKKEAIEEIGLGTKVQFQNSSYPVSLRHPLNTALRILEERMMPCFKLLVIGAEHDAVVLSAMAGLMGWEVIVVAHPSEGKSISDFPGITEFIRSAPESFQPIGVDQQTALVLMNHSYAKDLLYLQALQDSSPIYIGILGPMHRREKLLNELIEKNPEVSEEFISAIHGPSGLNIGSITPQEIALSILAEIMAVIRNENPMFLRDKVNQSSN</sequence>
<dbReference type="eggNOG" id="COG1975">
    <property type="taxonomic scope" value="Bacteria"/>
</dbReference>
<dbReference type="HOGENOM" id="CLU_041115_2_0_10"/>
<evidence type="ECO:0000313" key="4">
    <source>
        <dbReference type="Proteomes" id="UP000008634"/>
    </source>
</evidence>
<dbReference type="RefSeq" id="WP_013552800.1">
    <property type="nucleotide sequence ID" value="NC_014934.1"/>
</dbReference>
<dbReference type="Proteomes" id="UP000008634">
    <property type="component" value="Chromosome"/>
</dbReference>
<organism evidence="3 4">
    <name type="scientific">Cellulophaga algicola (strain DSM 14237 / IC166 / ACAM 630)</name>
    <dbReference type="NCBI Taxonomy" id="688270"/>
    <lineage>
        <taxon>Bacteria</taxon>
        <taxon>Pseudomonadati</taxon>
        <taxon>Bacteroidota</taxon>
        <taxon>Flavobacteriia</taxon>
        <taxon>Flavobacteriales</taxon>
        <taxon>Flavobacteriaceae</taxon>
        <taxon>Cellulophaga</taxon>
    </lineage>
</organism>
<feature type="domain" description="XdhC- CoxI" evidence="1">
    <location>
        <begin position="16"/>
        <end position="82"/>
    </location>
</feature>